<gene>
    <name evidence="8" type="ORF">LOD99_693</name>
</gene>
<protein>
    <submittedName>
        <fullName evidence="8">Enkurin domain-containing protein 1</fullName>
    </submittedName>
</protein>
<evidence type="ECO:0000256" key="4">
    <source>
        <dbReference type="ARBA" id="ARBA00023212"/>
    </source>
</evidence>
<name>A0AAV7K0M3_9METZ</name>
<dbReference type="PROSITE" id="PS51665">
    <property type="entry name" value="ENKURIN"/>
    <property type="match status" value="1"/>
</dbReference>
<dbReference type="GO" id="GO:0005929">
    <property type="term" value="C:cilium"/>
    <property type="evidence" value="ECO:0007669"/>
    <property type="project" value="UniProtKB-SubCell"/>
</dbReference>
<dbReference type="PANTHER" id="PTHR21490:SF2">
    <property type="entry name" value="ENKURIN DOMAIN-CONTAINING PROTEIN 1"/>
    <property type="match status" value="1"/>
</dbReference>
<evidence type="ECO:0000259" key="7">
    <source>
        <dbReference type="PROSITE" id="PS51665"/>
    </source>
</evidence>
<dbReference type="PANTHER" id="PTHR21490">
    <property type="entry name" value="ENKURIN-RELATED"/>
    <property type="match status" value="1"/>
</dbReference>
<evidence type="ECO:0000256" key="6">
    <source>
        <dbReference type="SAM" id="MobiDB-lite"/>
    </source>
</evidence>
<dbReference type="AlphaFoldDB" id="A0AAV7K0M3"/>
<sequence>MSSWTIGTRCASQQRARSVIPHDPGFEILPNNPLSPHGSMSSRVDYFPAGRVRPEAREIASHHHSGTVGVLFQAEPRQFVPRKPAKKDYFKQNYRRVREIERFTQSRLEPPIEKQQPVIKSALKYRETPSRLGAVTRPSSTSTARPLTPSQKNYISLNNKQAADFRLKRPPSAEKIRAVEEKLDQNLRAYKRGSIPSYLRKRQEEWHQHEVERISKIPDPECPPGHVAMAETERMETMNLLTKSKNELLEDLKSMPMCTDTLKGMQKKSLLENKLAEIDDAIKIFSRRKVYVKQD</sequence>
<evidence type="ECO:0000256" key="5">
    <source>
        <dbReference type="ARBA" id="ARBA00023273"/>
    </source>
</evidence>
<comment type="subcellular location">
    <subcellularLocation>
        <location evidence="1">Cell projection</location>
        <location evidence="1">Cilium</location>
    </subcellularLocation>
    <subcellularLocation>
        <location evidence="2">Cytoplasm</location>
        <location evidence="2">Cytoskeleton</location>
    </subcellularLocation>
</comment>
<dbReference type="Pfam" id="PF13864">
    <property type="entry name" value="Enkurin"/>
    <property type="match status" value="1"/>
</dbReference>
<keyword evidence="5" id="KW-0966">Cell projection</keyword>
<keyword evidence="4" id="KW-0206">Cytoskeleton</keyword>
<proteinExistence type="predicted"/>
<dbReference type="EMBL" id="JAKMXF010000222">
    <property type="protein sequence ID" value="KAI6654294.1"/>
    <property type="molecule type" value="Genomic_DNA"/>
</dbReference>
<keyword evidence="9" id="KW-1185">Reference proteome</keyword>
<evidence type="ECO:0000256" key="2">
    <source>
        <dbReference type="ARBA" id="ARBA00004245"/>
    </source>
</evidence>
<feature type="domain" description="Enkurin" evidence="7">
    <location>
        <begin position="201"/>
        <end position="293"/>
    </location>
</feature>
<evidence type="ECO:0000256" key="1">
    <source>
        <dbReference type="ARBA" id="ARBA00004138"/>
    </source>
</evidence>
<evidence type="ECO:0000313" key="8">
    <source>
        <dbReference type="EMBL" id="KAI6654294.1"/>
    </source>
</evidence>
<dbReference type="GO" id="GO:0005881">
    <property type="term" value="C:cytoplasmic microtubule"/>
    <property type="evidence" value="ECO:0007669"/>
    <property type="project" value="TreeGrafter"/>
</dbReference>
<evidence type="ECO:0000256" key="3">
    <source>
        <dbReference type="ARBA" id="ARBA00022490"/>
    </source>
</evidence>
<keyword evidence="3" id="KW-0963">Cytoplasm</keyword>
<organism evidence="8 9">
    <name type="scientific">Oopsacas minuta</name>
    <dbReference type="NCBI Taxonomy" id="111878"/>
    <lineage>
        <taxon>Eukaryota</taxon>
        <taxon>Metazoa</taxon>
        <taxon>Porifera</taxon>
        <taxon>Hexactinellida</taxon>
        <taxon>Hexasterophora</taxon>
        <taxon>Lyssacinosida</taxon>
        <taxon>Leucopsacidae</taxon>
        <taxon>Oopsacas</taxon>
    </lineage>
</organism>
<feature type="compositionally biased region" description="Polar residues" evidence="6">
    <location>
        <begin position="137"/>
        <end position="151"/>
    </location>
</feature>
<reference evidence="8 9" key="1">
    <citation type="journal article" date="2023" name="BMC Biol.">
        <title>The compact genome of the sponge Oopsacas minuta (Hexactinellida) is lacking key metazoan core genes.</title>
        <authorList>
            <person name="Santini S."/>
            <person name="Schenkelaars Q."/>
            <person name="Jourda C."/>
            <person name="Duchesne M."/>
            <person name="Belahbib H."/>
            <person name="Rocher C."/>
            <person name="Selva M."/>
            <person name="Riesgo A."/>
            <person name="Vervoort M."/>
            <person name="Leys S.P."/>
            <person name="Kodjabachian L."/>
            <person name="Le Bivic A."/>
            <person name="Borchiellini C."/>
            <person name="Claverie J.M."/>
            <person name="Renard E."/>
        </authorList>
    </citation>
    <scope>NUCLEOTIDE SEQUENCE [LARGE SCALE GENOMIC DNA]</scope>
    <source>
        <strain evidence="8">SPO-2</strain>
    </source>
</reference>
<comment type="caution">
    <text evidence="8">The sequence shown here is derived from an EMBL/GenBank/DDBJ whole genome shotgun (WGS) entry which is preliminary data.</text>
</comment>
<accession>A0AAV7K0M3</accession>
<dbReference type="Proteomes" id="UP001165289">
    <property type="component" value="Unassembled WGS sequence"/>
</dbReference>
<feature type="region of interest" description="Disordered" evidence="6">
    <location>
        <begin position="132"/>
        <end position="151"/>
    </location>
</feature>
<dbReference type="InterPro" id="IPR027012">
    <property type="entry name" value="Enkurin_dom"/>
</dbReference>
<evidence type="ECO:0000313" key="9">
    <source>
        <dbReference type="Proteomes" id="UP001165289"/>
    </source>
</evidence>
<dbReference type="InterPro" id="IPR052102">
    <property type="entry name" value="Enkurin_domain-protein"/>
</dbReference>